<accession>A0A078J1I0</accession>
<dbReference type="EMBL" id="LK033425">
    <property type="protein sequence ID" value="CDY55737.1"/>
    <property type="molecule type" value="Genomic_DNA"/>
</dbReference>
<evidence type="ECO:0000313" key="3">
    <source>
        <dbReference type="Proteomes" id="UP000028999"/>
    </source>
</evidence>
<dbReference type="PaxDb" id="3708-A0A078J1I0"/>
<keyword evidence="3" id="KW-1185">Reference proteome</keyword>
<reference evidence="2 3" key="1">
    <citation type="journal article" date="2014" name="Science">
        <title>Plant genetics. Early allopolyploid evolution in the post-Neolithic Brassica napus oilseed genome.</title>
        <authorList>
            <person name="Chalhoub B."/>
            <person name="Denoeud F."/>
            <person name="Liu S."/>
            <person name="Parkin I.A."/>
            <person name="Tang H."/>
            <person name="Wang X."/>
            <person name="Chiquet J."/>
            <person name="Belcram H."/>
            <person name="Tong C."/>
            <person name="Samans B."/>
            <person name="Correa M."/>
            <person name="Da Silva C."/>
            <person name="Just J."/>
            <person name="Falentin C."/>
            <person name="Koh C.S."/>
            <person name="Le Clainche I."/>
            <person name="Bernard M."/>
            <person name="Bento P."/>
            <person name="Noel B."/>
            <person name="Labadie K."/>
            <person name="Alberti A."/>
            <person name="Charles M."/>
            <person name="Arnaud D."/>
            <person name="Guo H."/>
            <person name="Daviaud C."/>
            <person name="Alamery S."/>
            <person name="Jabbari K."/>
            <person name="Zhao M."/>
            <person name="Edger P.P."/>
            <person name="Chelaifa H."/>
            <person name="Tack D."/>
            <person name="Lassalle G."/>
            <person name="Mestiri I."/>
            <person name="Schnel N."/>
            <person name="Le Paslier M.C."/>
            <person name="Fan G."/>
            <person name="Renault V."/>
            <person name="Bayer P.E."/>
            <person name="Golicz A.A."/>
            <person name="Manoli S."/>
            <person name="Lee T.H."/>
            <person name="Thi V.H."/>
            <person name="Chalabi S."/>
            <person name="Hu Q."/>
            <person name="Fan C."/>
            <person name="Tollenaere R."/>
            <person name="Lu Y."/>
            <person name="Battail C."/>
            <person name="Shen J."/>
            <person name="Sidebottom C.H."/>
            <person name="Wang X."/>
            <person name="Canaguier A."/>
            <person name="Chauveau A."/>
            <person name="Berard A."/>
            <person name="Deniot G."/>
            <person name="Guan M."/>
            <person name="Liu Z."/>
            <person name="Sun F."/>
            <person name="Lim Y.P."/>
            <person name="Lyons E."/>
            <person name="Town C.D."/>
            <person name="Bancroft I."/>
            <person name="Wang X."/>
            <person name="Meng J."/>
            <person name="Ma J."/>
            <person name="Pires J.C."/>
            <person name="King G.J."/>
            <person name="Brunel D."/>
            <person name="Delourme R."/>
            <person name="Renard M."/>
            <person name="Aury J.M."/>
            <person name="Adams K.L."/>
            <person name="Batley J."/>
            <person name="Snowdon R.J."/>
            <person name="Tost J."/>
            <person name="Edwards D."/>
            <person name="Zhou Y."/>
            <person name="Hua W."/>
            <person name="Sharpe A.G."/>
            <person name="Paterson A.H."/>
            <person name="Guan C."/>
            <person name="Wincker P."/>
        </authorList>
    </citation>
    <scope>NUCLEOTIDE SEQUENCE [LARGE SCALE GENOMIC DNA]</scope>
    <source>
        <strain evidence="3">cv. Darmor-bzh</strain>
    </source>
</reference>
<evidence type="ECO:0000313" key="2">
    <source>
        <dbReference type="EMBL" id="CDY55737.1"/>
    </source>
</evidence>
<name>A0A078J1I0_BRANA</name>
<dbReference type="STRING" id="3708.A0A078J1I0"/>
<dbReference type="AlphaFoldDB" id="A0A078J1I0"/>
<proteinExistence type="predicted"/>
<dbReference type="Proteomes" id="UP000028999">
    <property type="component" value="Unassembled WGS sequence"/>
</dbReference>
<protein>
    <submittedName>
        <fullName evidence="1">(rape) hypothetical protein</fullName>
    </submittedName>
    <submittedName>
        <fullName evidence="2">BnaAnng13900D protein</fullName>
    </submittedName>
</protein>
<dbReference type="EMBL" id="HG994363">
    <property type="protein sequence ID" value="CAF2042224.1"/>
    <property type="molecule type" value="Genomic_DNA"/>
</dbReference>
<dbReference type="Gramene" id="CDY55737">
    <property type="protein sequence ID" value="CDY55737"/>
    <property type="gene ID" value="GSBRNA2T00017302001"/>
</dbReference>
<evidence type="ECO:0000313" key="1">
    <source>
        <dbReference type="EMBL" id="CAF2042224.1"/>
    </source>
</evidence>
<organism evidence="2 3">
    <name type="scientific">Brassica napus</name>
    <name type="common">Rape</name>
    <dbReference type="NCBI Taxonomy" id="3708"/>
    <lineage>
        <taxon>Eukaryota</taxon>
        <taxon>Viridiplantae</taxon>
        <taxon>Streptophyta</taxon>
        <taxon>Embryophyta</taxon>
        <taxon>Tracheophyta</taxon>
        <taxon>Spermatophyta</taxon>
        <taxon>Magnoliopsida</taxon>
        <taxon>eudicotyledons</taxon>
        <taxon>Gunneridae</taxon>
        <taxon>Pentapetalae</taxon>
        <taxon>rosids</taxon>
        <taxon>malvids</taxon>
        <taxon>Brassicales</taxon>
        <taxon>Brassicaceae</taxon>
        <taxon>Brassiceae</taxon>
        <taxon>Brassica</taxon>
    </lineage>
</organism>
<gene>
    <name evidence="2" type="primary">BnaAnng13900D</name>
    <name evidence="1" type="ORF">DARMORV10_A09P24760.1</name>
    <name evidence="2" type="ORF">GSBRNA2T00017302001</name>
</gene>
<sequence length="94" mass="10679">MTEKWCVRKLVMPSVVKINEGELRFHLFGFLMCIAATAARALKSVLQGILHSSEGSDMAALSPKWSCQSSMFQKYIFDQILWHLVKVISQNSYP</sequence>
<reference evidence="2" key="2">
    <citation type="submission" date="2014-06" db="EMBL/GenBank/DDBJ databases">
        <authorList>
            <person name="Genoscope - CEA"/>
        </authorList>
    </citation>
    <scope>NUCLEOTIDE SEQUENCE</scope>
</reference>
<reference evidence="1" key="3">
    <citation type="submission" date="2021-01" db="EMBL/GenBank/DDBJ databases">
        <authorList>
            <consortium name="Genoscope - CEA"/>
            <person name="William W."/>
        </authorList>
    </citation>
    <scope>NUCLEOTIDE SEQUENCE</scope>
</reference>
<dbReference type="Proteomes" id="UP001295469">
    <property type="component" value="Chromosome A09"/>
</dbReference>